<dbReference type="InterPro" id="IPR050493">
    <property type="entry name" value="FAD-dep_Monooxygenase_BioMet"/>
</dbReference>
<dbReference type="RefSeq" id="WP_267312137.1">
    <property type="nucleotide sequence ID" value="NZ_JABXXU010000005.1"/>
</dbReference>
<keyword evidence="1" id="KW-0560">Oxidoreductase</keyword>
<keyword evidence="2 4" id="KW-0503">Monooxygenase</keyword>
<protein>
    <submittedName>
        <fullName evidence="4">FAD-dependent monooxygenase</fullName>
    </submittedName>
</protein>
<proteinExistence type="predicted"/>
<dbReference type="EMBL" id="JABXXV010000005">
    <property type="protein sequence ID" value="NVN47319.1"/>
    <property type="molecule type" value="Genomic_DNA"/>
</dbReference>
<accession>A0ABX2P5V7</accession>
<dbReference type="PANTHER" id="PTHR13789:SF309">
    <property type="entry name" value="PUTATIVE (AFU_ORTHOLOGUE AFUA_6G14510)-RELATED"/>
    <property type="match status" value="1"/>
</dbReference>
<evidence type="ECO:0000313" key="5">
    <source>
        <dbReference type="Proteomes" id="UP001516351"/>
    </source>
</evidence>
<keyword evidence="5" id="KW-1185">Reference proteome</keyword>
<feature type="domain" description="FAD-binding" evidence="3">
    <location>
        <begin position="6"/>
        <end position="344"/>
    </location>
</feature>
<dbReference type="GO" id="GO:0004497">
    <property type="term" value="F:monooxygenase activity"/>
    <property type="evidence" value="ECO:0007669"/>
    <property type="project" value="UniProtKB-KW"/>
</dbReference>
<dbReference type="SUPFAM" id="SSF51905">
    <property type="entry name" value="FAD/NAD(P)-binding domain"/>
    <property type="match status" value="1"/>
</dbReference>
<gene>
    <name evidence="4" type="ORF">HW542_10920</name>
</gene>
<comment type="caution">
    <text evidence="4">The sequence shown here is derived from an EMBL/GenBank/DDBJ whole genome shotgun (WGS) entry which is preliminary data.</text>
</comment>
<dbReference type="PRINTS" id="PR00420">
    <property type="entry name" value="RNGMNOXGNASE"/>
</dbReference>
<dbReference type="PANTHER" id="PTHR13789">
    <property type="entry name" value="MONOOXYGENASE"/>
    <property type="match status" value="1"/>
</dbReference>
<evidence type="ECO:0000313" key="4">
    <source>
        <dbReference type="EMBL" id="NVN47319.1"/>
    </source>
</evidence>
<evidence type="ECO:0000259" key="3">
    <source>
        <dbReference type="Pfam" id="PF01494"/>
    </source>
</evidence>
<reference evidence="4 5" key="1">
    <citation type="submission" date="2020-06" db="EMBL/GenBank/DDBJ databases">
        <title>Synonyms of Asaia species.</title>
        <authorList>
            <person name="Sombolestani A."/>
        </authorList>
    </citation>
    <scope>NUCLEOTIDE SEQUENCE [LARGE SCALE GENOMIC DNA]</scope>
    <source>
        <strain evidence="4 5">LMG 27047</strain>
    </source>
</reference>
<dbReference type="SUPFAM" id="SSF54373">
    <property type="entry name" value="FAD-linked reductases, C-terminal domain"/>
    <property type="match status" value="1"/>
</dbReference>
<dbReference type="InterPro" id="IPR036188">
    <property type="entry name" value="FAD/NAD-bd_sf"/>
</dbReference>
<evidence type="ECO:0000256" key="2">
    <source>
        <dbReference type="ARBA" id="ARBA00023033"/>
    </source>
</evidence>
<dbReference type="Pfam" id="PF01494">
    <property type="entry name" value="FAD_binding_3"/>
    <property type="match status" value="1"/>
</dbReference>
<dbReference type="InterPro" id="IPR002938">
    <property type="entry name" value="FAD-bd"/>
</dbReference>
<evidence type="ECO:0000256" key="1">
    <source>
        <dbReference type="ARBA" id="ARBA00023002"/>
    </source>
</evidence>
<organism evidence="4 5">
    <name type="scientific">Asaia spathodeae</name>
    <dbReference type="NCBI Taxonomy" id="657016"/>
    <lineage>
        <taxon>Bacteria</taxon>
        <taxon>Pseudomonadati</taxon>
        <taxon>Pseudomonadota</taxon>
        <taxon>Alphaproteobacteria</taxon>
        <taxon>Acetobacterales</taxon>
        <taxon>Acetobacteraceae</taxon>
        <taxon>Asaia</taxon>
    </lineage>
</organism>
<dbReference type="Proteomes" id="UP001516351">
    <property type="component" value="Unassembled WGS sequence"/>
</dbReference>
<sequence length="375" mass="41453">MSRKARIGIVGAGMGGLVAAGLLQREGHDVVLYDQAPGFSRLGAGIQFGPNVMKVLARLDGLDQSLEAISCLPDYWVSRNGHDGTVLAEIPLNAERQRYGAPYITIHRGDLQQAMLDRIDPERVKWGARLVNFDDDGASVSLEFADGRTDKVDVLVAADGINSVIREKLFGYEAPVYTGWIAHRAIIPGAVAQSLGADVNAKWWSHDRHIVCYYLDKAKSEFYLVTGEPAEWTSASGQLPSTREAFKASFADYHPMVQGYIDAAETVTKWPLKTREPLSRWHAGRVVLLGDACHPMKPHMAQGAAMAVEDAAVLARCLSEIGFDDLERSFSAYYDCRKARATRVQTISNANTWLRQPEDPYWCYGDNVYDIELTS</sequence>
<dbReference type="Gene3D" id="3.50.50.60">
    <property type="entry name" value="FAD/NAD(P)-binding domain"/>
    <property type="match status" value="1"/>
</dbReference>
<name>A0ABX2P5V7_9PROT</name>